<proteinExistence type="predicted"/>
<dbReference type="Proteomes" id="UP001162992">
    <property type="component" value="Chromosome 15"/>
</dbReference>
<organism evidence="1 2">
    <name type="scientific">Diphasiastrum complanatum</name>
    <name type="common">Issler's clubmoss</name>
    <name type="synonym">Lycopodium complanatum</name>
    <dbReference type="NCBI Taxonomy" id="34168"/>
    <lineage>
        <taxon>Eukaryota</taxon>
        <taxon>Viridiplantae</taxon>
        <taxon>Streptophyta</taxon>
        <taxon>Embryophyta</taxon>
        <taxon>Tracheophyta</taxon>
        <taxon>Lycopodiopsida</taxon>
        <taxon>Lycopodiales</taxon>
        <taxon>Lycopodiaceae</taxon>
        <taxon>Lycopodioideae</taxon>
        <taxon>Diphasiastrum</taxon>
    </lineage>
</organism>
<gene>
    <name evidence="1" type="ORF">O6H91_15G019800</name>
</gene>
<accession>A0ACC2BGF9</accession>
<keyword evidence="2" id="KW-1185">Reference proteome</keyword>
<evidence type="ECO:0000313" key="1">
    <source>
        <dbReference type="EMBL" id="KAJ7528784.1"/>
    </source>
</evidence>
<reference evidence="2" key="1">
    <citation type="journal article" date="2024" name="Proc. Natl. Acad. Sci. U.S.A.">
        <title>Extraordinary preservation of gene collinearity over three hundred million years revealed in homosporous lycophytes.</title>
        <authorList>
            <person name="Li C."/>
            <person name="Wickell D."/>
            <person name="Kuo L.Y."/>
            <person name="Chen X."/>
            <person name="Nie B."/>
            <person name="Liao X."/>
            <person name="Peng D."/>
            <person name="Ji J."/>
            <person name="Jenkins J."/>
            <person name="Williams M."/>
            <person name="Shu S."/>
            <person name="Plott C."/>
            <person name="Barry K."/>
            <person name="Rajasekar S."/>
            <person name="Grimwood J."/>
            <person name="Han X."/>
            <person name="Sun S."/>
            <person name="Hou Z."/>
            <person name="He W."/>
            <person name="Dai G."/>
            <person name="Sun C."/>
            <person name="Schmutz J."/>
            <person name="Leebens-Mack J.H."/>
            <person name="Li F.W."/>
            <person name="Wang L."/>
        </authorList>
    </citation>
    <scope>NUCLEOTIDE SEQUENCE [LARGE SCALE GENOMIC DNA]</scope>
    <source>
        <strain evidence="2">cv. PW_Plant_1</strain>
    </source>
</reference>
<protein>
    <submittedName>
        <fullName evidence="1">Uncharacterized protein</fullName>
    </submittedName>
</protein>
<comment type="caution">
    <text evidence="1">The sequence shown here is derived from an EMBL/GenBank/DDBJ whole genome shotgun (WGS) entry which is preliminary data.</text>
</comment>
<name>A0ACC2BGF9_DIPCM</name>
<sequence length="138" mass="15264">MGANSEVGSPLKSAALLEQMKAHLESDAGKDLQEKIGLVYEIKIAPKKIGIDEETFVVDLKNSKVLKGKAEGKPDASFSFVDGDFLAVATGKMNPQMAFIRQDEDKGEYECCSKVHSRHLPKTFEAVNKNFHHYVVRP</sequence>
<evidence type="ECO:0000313" key="2">
    <source>
        <dbReference type="Proteomes" id="UP001162992"/>
    </source>
</evidence>
<dbReference type="EMBL" id="CM055106">
    <property type="protein sequence ID" value="KAJ7528784.1"/>
    <property type="molecule type" value="Genomic_DNA"/>
</dbReference>